<evidence type="ECO:0000259" key="4">
    <source>
        <dbReference type="Pfam" id="PF00171"/>
    </source>
</evidence>
<dbReference type="Proteomes" id="UP000739180">
    <property type="component" value="Unassembled WGS sequence"/>
</dbReference>
<comment type="caution">
    <text evidence="5">The sequence shown here is derived from an EMBL/GenBank/DDBJ whole genome shotgun (WGS) entry which is preliminary data.</text>
</comment>
<feature type="domain" description="Aldehyde dehydrogenase" evidence="4">
    <location>
        <begin position="20"/>
        <end position="476"/>
    </location>
</feature>
<dbReference type="Pfam" id="PF00171">
    <property type="entry name" value="Aldedh"/>
    <property type="match status" value="1"/>
</dbReference>
<dbReference type="Gene3D" id="3.40.605.10">
    <property type="entry name" value="Aldehyde Dehydrogenase, Chain A, domain 1"/>
    <property type="match status" value="1"/>
</dbReference>
<proteinExistence type="inferred from homology"/>
<evidence type="ECO:0000313" key="6">
    <source>
        <dbReference type="Proteomes" id="UP000739180"/>
    </source>
</evidence>
<sequence length="487" mass="52812">MERQKDRLLWIGGQYQQGTAGEFFDTLNPADGQVICRVAIAGDEDVERAVNAAEQGLREWRALDGTARGRVLMRTAWLLREHRDELAHLESLDAGKPIAETPEADVDSAADCLEYFAGQASSLQGEYQEVDGGFFYTRPEPLGVCAGIGAWNYPLQIAAWKSAPALAAGNAMIFKPAELTPLSALRLAELFKEAGLPDGVFNVVQGFAETGQALTGHPRIAKVSLTGEVGTGKAVMRSASDSLKAVTLELGGKSPLIVFEDADLDNAVSGALLGNFFTQGQICTNGTRVFVQESVRDAFVEKLLSRTRALRLGNPQDPDTDVGPLISQGHMEHVLSYIEKGREEGGQVLIGGERARVPGCENGHFVEPTVFDGLSDDMTIVREEIFGPVLSLLTFRDEQEVTARANATPFGLAGGVFTRDLDRGHRMAANLDAGIVWINHYNITPIEMPFGGFKQSGIGKENSRRAFEHYTRLKTVYVAKGDVEAPY</sequence>
<keyword evidence="1 3" id="KW-0560">Oxidoreductase</keyword>
<gene>
    <name evidence="5" type="primary">betB</name>
    <name evidence="5" type="ORF">FGS76_14690</name>
</gene>
<comment type="similarity">
    <text evidence="3">Belongs to the aldehyde dehydrogenase family.</text>
</comment>
<dbReference type="RefSeq" id="WP_138773395.1">
    <property type="nucleotide sequence ID" value="NZ_JBHSSX010000071.1"/>
</dbReference>
<dbReference type="EC" id="1.2.1.8" evidence="5"/>
<dbReference type="InterPro" id="IPR016162">
    <property type="entry name" value="Ald_DH_N"/>
</dbReference>
<dbReference type="InterPro" id="IPR029510">
    <property type="entry name" value="Ald_DH_CS_GLU"/>
</dbReference>
<dbReference type="CDD" id="cd07090">
    <property type="entry name" value="ALDH_F9_TMBADH"/>
    <property type="match status" value="1"/>
</dbReference>
<dbReference type="InterPro" id="IPR016161">
    <property type="entry name" value="Ald_DH/histidinol_DH"/>
</dbReference>
<dbReference type="GO" id="GO:0008802">
    <property type="term" value="F:betaine-aldehyde dehydrogenase (NAD+) activity"/>
    <property type="evidence" value="ECO:0007669"/>
    <property type="project" value="UniProtKB-EC"/>
</dbReference>
<dbReference type="PANTHER" id="PTHR11699">
    <property type="entry name" value="ALDEHYDE DEHYDROGENASE-RELATED"/>
    <property type="match status" value="1"/>
</dbReference>
<dbReference type="InterPro" id="IPR016163">
    <property type="entry name" value="Ald_DH_C"/>
</dbReference>
<evidence type="ECO:0000313" key="5">
    <source>
        <dbReference type="EMBL" id="TMW11304.1"/>
    </source>
</evidence>
<dbReference type="PROSITE" id="PS00070">
    <property type="entry name" value="ALDEHYDE_DEHYDR_CYS"/>
    <property type="match status" value="1"/>
</dbReference>
<dbReference type="NCBIfam" id="NF009725">
    <property type="entry name" value="PRK13252.1"/>
    <property type="match status" value="1"/>
</dbReference>
<evidence type="ECO:0000256" key="1">
    <source>
        <dbReference type="ARBA" id="ARBA00023002"/>
    </source>
</evidence>
<keyword evidence="6" id="KW-1185">Reference proteome</keyword>
<protein>
    <submittedName>
        <fullName evidence="5">Betaine-aldehyde dehydrogenase</fullName>
        <ecNumber evidence="5">1.2.1.8</ecNumber>
    </submittedName>
</protein>
<dbReference type="InterPro" id="IPR015590">
    <property type="entry name" value="Aldehyde_DH_dom"/>
</dbReference>
<accession>A0ABY2XJ59</accession>
<organism evidence="5 6">
    <name type="scientific">Alloalcanivorax gelatiniphagus</name>
    <dbReference type="NCBI Taxonomy" id="1194167"/>
    <lineage>
        <taxon>Bacteria</taxon>
        <taxon>Pseudomonadati</taxon>
        <taxon>Pseudomonadota</taxon>
        <taxon>Gammaproteobacteria</taxon>
        <taxon>Oceanospirillales</taxon>
        <taxon>Alcanivoracaceae</taxon>
        <taxon>Alloalcanivorax</taxon>
    </lineage>
</organism>
<evidence type="ECO:0000256" key="3">
    <source>
        <dbReference type="RuleBase" id="RU003345"/>
    </source>
</evidence>
<evidence type="ECO:0000256" key="2">
    <source>
        <dbReference type="PROSITE-ProRule" id="PRU10007"/>
    </source>
</evidence>
<feature type="active site" evidence="2">
    <location>
        <position position="249"/>
    </location>
</feature>
<reference evidence="5 6" key="1">
    <citation type="submission" date="2019-05" db="EMBL/GenBank/DDBJ databases">
        <title>Genome of Alcanivorax gelatiniphagus, an oil degrading marine bacteria.</title>
        <authorList>
            <person name="Kwon K.K."/>
        </authorList>
    </citation>
    <scope>NUCLEOTIDE SEQUENCE [LARGE SCALE GENOMIC DNA]</scope>
    <source>
        <strain evidence="5 6">MEBiC 08158</strain>
    </source>
</reference>
<dbReference type="InterPro" id="IPR016160">
    <property type="entry name" value="Ald_DH_CS_CYS"/>
</dbReference>
<dbReference type="EMBL" id="VCQT01000044">
    <property type="protein sequence ID" value="TMW11304.1"/>
    <property type="molecule type" value="Genomic_DNA"/>
</dbReference>
<dbReference type="Gene3D" id="3.40.309.10">
    <property type="entry name" value="Aldehyde Dehydrogenase, Chain A, domain 2"/>
    <property type="match status" value="1"/>
</dbReference>
<name>A0ABY2XJ59_9GAMM</name>
<dbReference type="PROSITE" id="PS00687">
    <property type="entry name" value="ALDEHYDE_DEHYDR_GLU"/>
    <property type="match status" value="1"/>
</dbReference>
<dbReference type="SUPFAM" id="SSF53720">
    <property type="entry name" value="ALDH-like"/>
    <property type="match status" value="1"/>
</dbReference>